<dbReference type="GO" id="GO:0046872">
    <property type="term" value="F:metal ion binding"/>
    <property type="evidence" value="ECO:0007669"/>
    <property type="project" value="InterPro"/>
</dbReference>
<dbReference type="PANTHER" id="PTHR11851:SF49">
    <property type="entry name" value="MITOCHONDRIAL-PROCESSING PEPTIDASE SUBUNIT ALPHA"/>
    <property type="match status" value="1"/>
</dbReference>
<dbReference type="InterPro" id="IPR011765">
    <property type="entry name" value="Pept_M16_N"/>
</dbReference>
<comment type="caution">
    <text evidence="3">The sequence shown here is derived from an EMBL/GenBank/DDBJ whole genome shotgun (WGS) entry which is preliminary data.</text>
</comment>
<dbReference type="Pfam" id="PF00675">
    <property type="entry name" value="Peptidase_M16"/>
    <property type="match status" value="1"/>
</dbReference>
<name>A0AAD3CUQ6_9STRA</name>
<dbReference type="SUPFAM" id="SSF63411">
    <property type="entry name" value="LuxS/MPP-like metallohydrolase"/>
    <property type="match status" value="2"/>
</dbReference>
<protein>
    <recommendedName>
        <fullName evidence="2">Peptidase M16 N-terminal domain-containing protein</fullName>
    </recommendedName>
</protein>
<dbReference type="Proteomes" id="UP001054902">
    <property type="component" value="Unassembled WGS sequence"/>
</dbReference>
<proteinExistence type="inferred from homology"/>
<evidence type="ECO:0000313" key="4">
    <source>
        <dbReference type="Proteomes" id="UP001054902"/>
    </source>
</evidence>
<sequence length="435" mass="43634">MASLLRTAASAQRRAIASSTRREFSALLTPVEEFPGIPATSPEAASAGSASVTTLSNGLTVVSESASSTSTVSLTFPNAGSSSESMSESGAALANKFMSFKSGSGLSSAVILRSIEDDGATPFATADRTSATVGYTASKDKALRLIPLLATTCTFEKWDVRDALKFAKLEVDEANASAQSVLSESIYSAAYGAQSAMGKSYYSTSATAASVQSFREKAYVLHGAVLSATGIADHESFVKAVEEGLSESVAGSPAPAVAPSTFLGGEARVHAPAGYTHLALAFDVAGKSPLMNVVSKCISLANAEAGLSGFTADSLVGVYGGSSPAEAAAVTDKLVAAITSAPSADIVARAKTLAKAEAVFAMDGGSVALANAMTASIMETNTFSGAAGVAAAYDSITAQDVAAAFESMAKSSPAMAAVGDLSSTPYQGSIAAKFG</sequence>
<accession>A0AAD3CUQ6</accession>
<reference evidence="3 4" key="1">
    <citation type="journal article" date="2021" name="Sci. Rep.">
        <title>The genome of the diatom Chaetoceros tenuissimus carries an ancient integrated fragment of an extant virus.</title>
        <authorList>
            <person name="Hongo Y."/>
            <person name="Kimura K."/>
            <person name="Takaki Y."/>
            <person name="Yoshida Y."/>
            <person name="Baba S."/>
            <person name="Kobayashi G."/>
            <person name="Nagasaki K."/>
            <person name="Hano T."/>
            <person name="Tomaru Y."/>
        </authorList>
    </citation>
    <scope>NUCLEOTIDE SEQUENCE [LARGE SCALE GENOMIC DNA]</scope>
    <source>
        <strain evidence="3 4">NIES-3715</strain>
    </source>
</reference>
<keyword evidence="4" id="KW-1185">Reference proteome</keyword>
<dbReference type="EMBL" id="BLLK01000045">
    <property type="protein sequence ID" value="GFH52239.1"/>
    <property type="molecule type" value="Genomic_DNA"/>
</dbReference>
<dbReference type="InterPro" id="IPR050361">
    <property type="entry name" value="MPP/UQCRC_Complex"/>
</dbReference>
<evidence type="ECO:0000313" key="3">
    <source>
        <dbReference type="EMBL" id="GFH52239.1"/>
    </source>
</evidence>
<feature type="domain" description="Peptidase M16 N-terminal" evidence="2">
    <location>
        <begin position="61"/>
        <end position="194"/>
    </location>
</feature>
<dbReference type="InterPro" id="IPR011249">
    <property type="entry name" value="Metalloenz_LuxS/M16"/>
</dbReference>
<dbReference type="Gene3D" id="3.30.830.10">
    <property type="entry name" value="Metalloenzyme, LuxS/M16 peptidase-like"/>
    <property type="match status" value="2"/>
</dbReference>
<evidence type="ECO:0000259" key="2">
    <source>
        <dbReference type="Pfam" id="PF00675"/>
    </source>
</evidence>
<dbReference type="AlphaFoldDB" id="A0AAD3CUQ6"/>
<dbReference type="PANTHER" id="PTHR11851">
    <property type="entry name" value="METALLOPROTEASE"/>
    <property type="match status" value="1"/>
</dbReference>
<gene>
    <name evidence="3" type="ORF">CTEN210_08715</name>
</gene>
<evidence type="ECO:0000256" key="1">
    <source>
        <dbReference type="ARBA" id="ARBA00007261"/>
    </source>
</evidence>
<organism evidence="3 4">
    <name type="scientific">Chaetoceros tenuissimus</name>
    <dbReference type="NCBI Taxonomy" id="426638"/>
    <lineage>
        <taxon>Eukaryota</taxon>
        <taxon>Sar</taxon>
        <taxon>Stramenopiles</taxon>
        <taxon>Ochrophyta</taxon>
        <taxon>Bacillariophyta</taxon>
        <taxon>Coscinodiscophyceae</taxon>
        <taxon>Chaetocerotophycidae</taxon>
        <taxon>Chaetocerotales</taxon>
        <taxon>Chaetocerotaceae</taxon>
        <taxon>Chaetoceros</taxon>
    </lineage>
</organism>
<dbReference type="GO" id="GO:0005739">
    <property type="term" value="C:mitochondrion"/>
    <property type="evidence" value="ECO:0007669"/>
    <property type="project" value="TreeGrafter"/>
</dbReference>
<comment type="similarity">
    <text evidence="1">Belongs to the peptidase M16 family.</text>
</comment>